<sequence>MTAPHPEPLAELQQPMRRGRVVLKAHIRLRVCLNDARLVLSQAGPDLHSRIHLDGHLRRRIVKHVRHLAIFIAAFKLRRYGQPCQRRRRERKPEAVLPPASSALLLLPLQLPCQFYRPSEAANSSSNSGGACAGAAGQCLEVESPSLGSRWP</sequence>
<dbReference type="AlphaFoldDB" id="A0A167W7U3"/>
<name>A0A167W7U3_9AGAM</name>
<accession>A0A167W7U3</accession>
<protein>
    <submittedName>
        <fullName evidence="1">Uncharacterized protein</fullName>
    </submittedName>
</protein>
<organism evidence="1 2">
    <name type="scientific">Athelia psychrophila</name>
    <dbReference type="NCBI Taxonomy" id="1759441"/>
    <lineage>
        <taxon>Eukaryota</taxon>
        <taxon>Fungi</taxon>
        <taxon>Dikarya</taxon>
        <taxon>Basidiomycota</taxon>
        <taxon>Agaricomycotina</taxon>
        <taxon>Agaricomycetes</taxon>
        <taxon>Agaricomycetidae</taxon>
        <taxon>Atheliales</taxon>
        <taxon>Atheliaceae</taxon>
        <taxon>Athelia</taxon>
    </lineage>
</organism>
<evidence type="ECO:0000313" key="2">
    <source>
        <dbReference type="Proteomes" id="UP000076532"/>
    </source>
</evidence>
<gene>
    <name evidence="1" type="ORF">FIBSPDRAFT_966974</name>
</gene>
<dbReference type="Proteomes" id="UP000076532">
    <property type="component" value="Unassembled WGS sequence"/>
</dbReference>
<proteinExistence type="predicted"/>
<evidence type="ECO:0000313" key="1">
    <source>
        <dbReference type="EMBL" id="KZP05794.1"/>
    </source>
</evidence>
<dbReference type="EMBL" id="KV417818">
    <property type="protein sequence ID" value="KZP05794.1"/>
    <property type="molecule type" value="Genomic_DNA"/>
</dbReference>
<keyword evidence="2" id="KW-1185">Reference proteome</keyword>
<reference evidence="1 2" key="1">
    <citation type="journal article" date="2016" name="Mol. Biol. Evol.">
        <title>Comparative Genomics of Early-Diverging Mushroom-Forming Fungi Provides Insights into the Origins of Lignocellulose Decay Capabilities.</title>
        <authorList>
            <person name="Nagy L.G."/>
            <person name="Riley R."/>
            <person name="Tritt A."/>
            <person name="Adam C."/>
            <person name="Daum C."/>
            <person name="Floudas D."/>
            <person name="Sun H."/>
            <person name="Yadav J.S."/>
            <person name="Pangilinan J."/>
            <person name="Larsson K.H."/>
            <person name="Matsuura K."/>
            <person name="Barry K."/>
            <person name="Labutti K."/>
            <person name="Kuo R."/>
            <person name="Ohm R.A."/>
            <person name="Bhattacharya S.S."/>
            <person name="Shirouzu T."/>
            <person name="Yoshinaga Y."/>
            <person name="Martin F.M."/>
            <person name="Grigoriev I.V."/>
            <person name="Hibbett D.S."/>
        </authorList>
    </citation>
    <scope>NUCLEOTIDE SEQUENCE [LARGE SCALE GENOMIC DNA]</scope>
    <source>
        <strain evidence="1 2">CBS 109695</strain>
    </source>
</reference>